<sequence>MLDIKLLREQPDVVKAQLGRAGVEPGAIDAVLAFDEQRRALLKEVEALKATRNAVSKEIGKMKDAAERDAKIAEMRGVGDRIAELDKQVAQVEEQQRMGLLELRNIPNADVPDGPDEDHNVVIAQEGEPRPFDFTPKPHWELGESLGMIDFE</sequence>
<dbReference type="AlphaFoldDB" id="A0A0P9D744"/>
<dbReference type="InterPro" id="IPR042103">
    <property type="entry name" value="SerRS_1_N_sf"/>
</dbReference>
<evidence type="ECO:0000256" key="4">
    <source>
        <dbReference type="ARBA" id="ARBA00022917"/>
    </source>
</evidence>
<evidence type="ECO:0000256" key="2">
    <source>
        <dbReference type="ARBA" id="ARBA00010728"/>
    </source>
</evidence>
<dbReference type="Pfam" id="PF02403">
    <property type="entry name" value="Seryl_tRNA_N"/>
    <property type="match status" value="1"/>
</dbReference>
<comment type="caution">
    <text evidence="10">The sequence shown here is derived from an EMBL/GenBank/DDBJ whole genome shotgun (WGS) entry which is preliminary data.</text>
</comment>
<dbReference type="GO" id="GO:0004828">
    <property type="term" value="F:serine-tRNA ligase activity"/>
    <property type="evidence" value="ECO:0007669"/>
    <property type="project" value="UniProtKB-EC"/>
</dbReference>
<dbReference type="Proteomes" id="UP000050509">
    <property type="component" value="Unassembled WGS sequence"/>
</dbReference>
<keyword evidence="11" id="KW-1185">Reference proteome</keyword>
<feature type="coiled-coil region" evidence="8">
    <location>
        <begin position="38"/>
        <end position="95"/>
    </location>
</feature>
<dbReference type="InterPro" id="IPR010978">
    <property type="entry name" value="tRNA-bd_arm"/>
</dbReference>
<evidence type="ECO:0000256" key="8">
    <source>
        <dbReference type="SAM" id="Coils"/>
    </source>
</evidence>
<comment type="similarity">
    <text evidence="2">Belongs to the class-II aminoacyl-tRNA synthetase family. Type-1 seryl-tRNA synthetase subfamily.</text>
</comment>
<feature type="domain" description="Serine-tRNA synthetase type1 N-terminal" evidence="9">
    <location>
        <begin position="1"/>
        <end position="107"/>
    </location>
</feature>
<dbReference type="Gene3D" id="3.30.930.10">
    <property type="entry name" value="Bira Bifunctional Protein, Domain 2"/>
    <property type="match status" value="1"/>
</dbReference>
<dbReference type="GO" id="GO:0006412">
    <property type="term" value="P:translation"/>
    <property type="evidence" value="ECO:0007669"/>
    <property type="project" value="UniProtKB-KW"/>
</dbReference>
<evidence type="ECO:0000256" key="6">
    <source>
        <dbReference type="ARBA" id="ARBA00047929"/>
    </source>
</evidence>
<keyword evidence="4" id="KW-0648">Protein biosynthesis</keyword>
<comment type="catalytic activity">
    <reaction evidence="7">
        <text>tRNA(Ser) + L-serine + ATP = L-seryl-tRNA(Ser) + AMP + diphosphate + H(+)</text>
        <dbReference type="Rhea" id="RHEA:12292"/>
        <dbReference type="Rhea" id="RHEA-COMP:9669"/>
        <dbReference type="Rhea" id="RHEA-COMP:9703"/>
        <dbReference type="ChEBI" id="CHEBI:15378"/>
        <dbReference type="ChEBI" id="CHEBI:30616"/>
        <dbReference type="ChEBI" id="CHEBI:33019"/>
        <dbReference type="ChEBI" id="CHEBI:33384"/>
        <dbReference type="ChEBI" id="CHEBI:78442"/>
        <dbReference type="ChEBI" id="CHEBI:78533"/>
        <dbReference type="ChEBI" id="CHEBI:456215"/>
        <dbReference type="EC" id="6.1.1.11"/>
    </reaction>
</comment>
<keyword evidence="8" id="KW-0175">Coiled coil</keyword>
<name>A0A0P9D744_9CHLR</name>
<accession>A0A0P9D744</accession>
<dbReference type="InterPro" id="IPR015866">
    <property type="entry name" value="Ser-tRNA-synth_1_N"/>
</dbReference>
<feature type="non-terminal residue" evidence="10">
    <location>
        <position position="152"/>
    </location>
</feature>
<evidence type="ECO:0000256" key="7">
    <source>
        <dbReference type="ARBA" id="ARBA00048823"/>
    </source>
</evidence>
<evidence type="ECO:0000256" key="1">
    <source>
        <dbReference type="ARBA" id="ARBA00005045"/>
    </source>
</evidence>
<dbReference type="Gene3D" id="1.10.287.40">
    <property type="entry name" value="Serine-tRNA synthetase, tRNA binding domain"/>
    <property type="match status" value="1"/>
</dbReference>
<evidence type="ECO:0000313" key="11">
    <source>
        <dbReference type="Proteomes" id="UP000050509"/>
    </source>
</evidence>
<keyword evidence="10" id="KW-0436">Ligase</keyword>
<evidence type="ECO:0000313" key="10">
    <source>
        <dbReference type="EMBL" id="KPV48408.1"/>
    </source>
</evidence>
<dbReference type="EMBL" id="LJCR01002679">
    <property type="protein sequence ID" value="KPV48408.1"/>
    <property type="molecule type" value="Genomic_DNA"/>
</dbReference>
<evidence type="ECO:0000259" key="9">
    <source>
        <dbReference type="Pfam" id="PF02403"/>
    </source>
</evidence>
<gene>
    <name evidence="10" type="ORF">SE17_38245</name>
</gene>
<protein>
    <recommendedName>
        <fullName evidence="5">Seryl-tRNA(Ser/Sec) synthetase</fullName>
    </recommendedName>
</protein>
<organism evidence="10 11">
    <name type="scientific">Kouleothrix aurantiaca</name>
    <dbReference type="NCBI Taxonomy" id="186479"/>
    <lineage>
        <taxon>Bacteria</taxon>
        <taxon>Bacillati</taxon>
        <taxon>Chloroflexota</taxon>
        <taxon>Chloroflexia</taxon>
        <taxon>Chloroflexales</taxon>
        <taxon>Roseiflexineae</taxon>
        <taxon>Roseiflexaceae</taxon>
        <taxon>Kouleothrix</taxon>
    </lineage>
</organism>
<dbReference type="InterPro" id="IPR045864">
    <property type="entry name" value="aa-tRNA-synth_II/BPL/LPL"/>
</dbReference>
<dbReference type="SUPFAM" id="SSF46589">
    <property type="entry name" value="tRNA-binding arm"/>
    <property type="match status" value="1"/>
</dbReference>
<keyword evidence="3" id="KW-0963">Cytoplasm</keyword>
<dbReference type="GO" id="GO:0000166">
    <property type="term" value="F:nucleotide binding"/>
    <property type="evidence" value="ECO:0007669"/>
    <property type="project" value="InterPro"/>
</dbReference>
<comment type="catalytic activity">
    <reaction evidence="6">
        <text>tRNA(Sec) + L-serine + ATP = L-seryl-tRNA(Sec) + AMP + diphosphate + H(+)</text>
        <dbReference type="Rhea" id="RHEA:42580"/>
        <dbReference type="Rhea" id="RHEA-COMP:9742"/>
        <dbReference type="Rhea" id="RHEA-COMP:10128"/>
        <dbReference type="ChEBI" id="CHEBI:15378"/>
        <dbReference type="ChEBI" id="CHEBI:30616"/>
        <dbReference type="ChEBI" id="CHEBI:33019"/>
        <dbReference type="ChEBI" id="CHEBI:33384"/>
        <dbReference type="ChEBI" id="CHEBI:78442"/>
        <dbReference type="ChEBI" id="CHEBI:78533"/>
        <dbReference type="ChEBI" id="CHEBI:456215"/>
        <dbReference type="EC" id="6.1.1.11"/>
    </reaction>
</comment>
<dbReference type="PANTHER" id="PTHR43697">
    <property type="entry name" value="SERYL-TRNA SYNTHETASE"/>
    <property type="match status" value="1"/>
</dbReference>
<proteinExistence type="inferred from homology"/>
<evidence type="ECO:0000256" key="3">
    <source>
        <dbReference type="ARBA" id="ARBA00022490"/>
    </source>
</evidence>
<comment type="pathway">
    <text evidence="1">Aminoacyl-tRNA biosynthesis; selenocysteinyl-tRNA(Sec) biosynthesis; L-seryl-tRNA(Sec) from L-serine and tRNA(Sec): step 1/1.</text>
</comment>
<reference evidence="10 11" key="1">
    <citation type="submission" date="2015-09" db="EMBL/GenBank/DDBJ databases">
        <title>Draft genome sequence of Kouleothrix aurantiaca JCM 19913.</title>
        <authorList>
            <person name="Hemp J."/>
        </authorList>
    </citation>
    <scope>NUCLEOTIDE SEQUENCE [LARGE SCALE GENOMIC DNA]</scope>
    <source>
        <strain evidence="10 11">COM-B</strain>
    </source>
</reference>
<evidence type="ECO:0000256" key="5">
    <source>
        <dbReference type="ARBA" id="ARBA00033352"/>
    </source>
</evidence>
<dbReference type="PANTHER" id="PTHR43697:SF1">
    <property type="entry name" value="SERINE--TRNA LIGASE"/>
    <property type="match status" value="1"/>
</dbReference>
<keyword evidence="10" id="KW-0030">Aminoacyl-tRNA synthetase</keyword>